<feature type="region of interest" description="Disordered" evidence="1">
    <location>
        <begin position="167"/>
        <end position="208"/>
    </location>
</feature>
<name>A0A2U1MXZ2_ARTAN</name>
<dbReference type="Proteomes" id="UP000245207">
    <property type="component" value="Unassembled WGS sequence"/>
</dbReference>
<reference evidence="2 3" key="1">
    <citation type="journal article" date="2018" name="Mol. Plant">
        <title>The genome of Artemisia annua provides insight into the evolution of Asteraceae family and artemisinin biosynthesis.</title>
        <authorList>
            <person name="Shen Q."/>
            <person name="Zhang L."/>
            <person name="Liao Z."/>
            <person name="Wang S."/>
            <person name="Yan T."/>
            <person name="Shi P."/>
            <person name="Liu M."/>
            <person name="Fu X."/>
            <person name="Pan Q."/>
            <person name="Wang Y."/>
            <person name="Lv Z."/>
            <person name="Lu X."/>
            <person name="Zhang F."/>
            <person name="Jiang W."/>
            <person name="Ma Y."/>
            <person name="Chen M."/>
            <person name="Hao X."/>
            <person name="Li L."/>
            <person name="Tang Y."/>
            <person name="Lv G."/>
            <person name="Zhou Y."/>
            <person name="Sun X."/>
            <person name="Brodelius P.E."/>
            <person name="Rose J.K.C."/>
            <person name="Tang K."/>
        </authorList>
    </citation>
    <scope>NUCLEOTIDE SEQUENCE [LARGE SCALE GENOMIC DNA]</scope>
    <source>
        <strain evidence="3">cv. Huhao1</strain>
        <tissue evidence="2">Leaf</tissue>
    </source>
</reference>
<proteinExistence type="predicted"/>
<evidence type="ECO:0000256" key="1">
    <source>
        <dbReference type="SAM" id="MobiDB-lite"/>
    </source>
</evidence>
<keyword evidence="3" id="KW-1185">Reference proteome</keyword>
<evidence type="ECO:0008006" key="4">
    <source>
        <dbReference type="Google" id="ProtNLM"/>
    </source>
</evidence>
<organism evidence="2 3">
    <name type="scientific">Artemisia annua</name>
    <name type="common">Sweet wormwood</name>
    <dbReference type="NCBI Taxonomy" id="35608"/>
    <lineage>
        <taxon>Eukaryota</taxon>
        <taxon>Viridiplantae</taxon>
        <taxon>Streptophyta</taxon>
        <taxon>Embryophyta</taxon>
        <taxon>Tracheophyta</taxon>
        <taxon>Spermatophyta</taxon>
        <taxon>Magnoliopsida</taxon>
        <taxon>eudicotyledons</taxon>
        <taxon>Gunneridae</taxon>
        <taxon>Pentapetalae</taxon>
        <taxon>asterids</taxon>
        <taxon>campanulids</taxon>
        <taxon>Asterales</taxon>
        <taxon>Asteraceae</taxon>
        <taxon>Asteroideae</taxon>
        <taxon>Anthemideae</taxon>
        <taxon>Artemisiinae</taxon>
        <taxon>Artemisia</taxon>
    </lineage>
</organism>
<dbReference type="PANTHER" id="PTHR46951:SF2">
    <property type="entry name" value="BED-TYPE DOMAIN-CONTAINING PROTEIN"/>
    <property type="match status" value="1"/>
</dbReference>
<feature type="compositionally biased region" description="Low complexity" evidence="1">
    <location>
        <begin position="186"/>
        <end position="196"/>
    </location>
</feature>
<gene>
    <name evidence="2" type="ORF">CTI12_AA329680</name>
</gene>
<accession>A0A2U1MXZ2</accession>
<dbReference type="EMBL" id="PKPP01004099">
    <property type="protein sequence ID" value="PWA66120.1"/>
    <property type="molecule type" value="Genomic_DNA"/>
</dbReference>
<dbReference type="AlphaFoldDB" id="A0A2U1MXZ2"/>
<comment type="caution">
    <text evidence="2">The sequence shown here is derived from an EMBL/GenBank/DDBJ whole genome shotgun (WGS) entry which is preliminary data.</text>
</comment>
<evidence type="ECO:0000313" key="3">
    <source>
        <dbReference type="Proteomes" id="UP000245207"/>
    </source>
</evidence>
<dbReference type="PANTHER" id="PTHR46951">
    <property type="entry name" value="BED-TYPE DOMAIN-CONTAINING PROTEIN"/>
    <property type="match status" value="1"/>
</dbReference>
<evidence type="ECO:0000313" key="2">
    <source>
        <dbReference type="EMBL" id="PWA66120.1"/>
    </source>
</evidence>
<dbReference type="OrthoDB" id="2442898at2759"/>
<feature type="region of interest" description="Disordered" evidence="1">
    <location>
        <begin position="118"/>
        <end position="137"/>
    </location>
</feature>
<sequence length="208" mass="23414">MNRDGNDPLRPKSNDPGWNHNVWAYKGNRVAVRCNYCGFVSNGGISRAKQHQIGGNRNVNNCQKVPDEARAELIEYVERQKAKKNTDDLHELTMDFEAGGYGDDEPDEDGDVEIVSTQNKRTRVEKPTRPNVKGPLDHFVTKGFDSNEWLTGIMDDDRVHSDEDLTWTTVGEASGAGEPTRRTRSHSSPSRPSSSRYVCLSDEEDDIY</sequence>
<protein>
    <recommendedName>
        <fullName evidence="4">BED-type domain-containing protein</fullName>
    </recommendedName>
</protein>